<reference evidence="1 2" key="1">
    <citation type="submission" date="2020-08" db="EMBL/GenBank/DDBJ databases">
        <title>Genomic Encyclopedia of Type Strains, Phase IV (KMG-IV): sequencing the most valuable type-strain genomes for metagenomic binning, comparative biology and taxonomic classification.</title>
        <authorList>
            <person name="Goeker M."/>
        </authorList>
    </citation>
    <scope>NUCLEOTIDE SEQUENCE [LARGE SCALE GENOMIC DNA]</scope>
    <source>
        <strain evidence="1 2">DSM 26723</strain>
    </source>
</reference>
<organism evidence="1 2">
    <name type="scientific">Povalibacter uvarum</name>
    <dbReference type="NCBI Taxonomy" id="732238"/>
    <lineage>
        <taxon>Bacteria</taxon>
        <taxon>Pseudomonadati</taxon>
        <taxon>Pseudomonadota</taxon>
        <taxon>Gammaproteobacteria</taxon>
        <taxon>Steroidobacterales</taxon>
        <taxon>Steroidobacteraceae</taxon>
        <taxon>Povalibacter</taxon>
    </lineage>
</organism>
<comment type="caution">
    <text evidence="1">The sequence shown here is derived from an EMBL/GenBank/DDBJ whole genome shotgun (WGS) entry which is preliminary data.</text>
</comment>
<proteinExistence type="predicted"/>
<name>A0A841HPN7_9GAMM</name>
<dbReference type="AlphaFoldDB" id="A0A841HPN7"/>
<gene>
    <name evidence="1" type="ORF">HNQ60_002766</name>
</gene>
<evidence type="ECO:0000313" key="1">
    <source>
        <dbReference type="EMBL" id="MBB6093885.1"/>
    </source>
</evidence>
<dbReference type="Proteomes" id="UP000588068">
    <property type="component" value="Unassembled WGS sequence"/>
</dbReference>
<protein>
    <submittedName>
        <fullName evidence="1">Uncharacterized protein</fullName>
    </submittedName>
</protein>
<dbReference type="EMBL" id="JACHHZ010000003">
    <property type="protein sequence ID" value="MBB6093885.1"/>
    <property type="molecule type" value="Genomic_DNA"/>
</dbReference>
<evidence type="ECO:0000313" key="2">
    <source>
        <dbReference type="Proteomes" id="UP000588068"/>
    </source>
</evidence>
<accession>A0A841HPN7</accession>
<keyword evidence="2" id="KW-1185">Reference proteome</keyword>
<dbReference type="RefSeq" id="WP_184332666.1">
    <property type="nucleotide sequence ID" value="NZ_JACHHZ010000003.1"/>
</dbReference>
<sequence>MASINDSHNIDLPASPYTVIAFGAGDGRVVTYQGAMSVDAAAELLVRTLDDFDWSTIDPKSTVVHRDALAGYEAMLDIVSLVAEINLYLARVLWNLNVPLAVGIPRMLVDSDETRELRYLENLAVQRKLSDDELAMHLLEQGEFMSEWGEARRRLVEESR</sequence>